<name>A0AAD9CU54_PAPLA</name>
<feature type="compositionally biased region" description="Basic and acidic residues" evidence="1">
    <location>
        <begin position="337"/>
        <end position="358"/>
    </location>
</feature>
<feature type="region of interest" description="Disordered" evidence="1">
    <location>
        <begin position="434"/>
        <end position="516"/>
    </location>
</feature>
<feature type="compositionally biased region" description="Basic and acidic residues" evidence="1">
    <location>
        <begin position="395"/>
        <end position="413"/>
    </location>
</feature>
<comment type="caution">
    <text evidence="2">The sequence shown here is derived from an EMBL/GenBank/DDBJ whole genome shotgun (WGS) entry which is preliminary data.</text>
</comment>
<dbReference type="PANTHER" id="PTHR40132">
    <property type="entry name" value="PRE-MRNA-SPLICING FACTOR 38B"/>
    <property type="match status" value="1"/>
</dbReference>
<protein>
    <submittedName>
        <fullName evidence="2">Uncharacterized protein</fullName>
    </submittedName>
</protein>
<evidence type="ECO:0000256" key="1">
    <source>
        <dbReference type="SAM" id="MobiDB-lite"/>
    </source>
</evidence>
<proteinExistence type="predicted"/>
<feature type="compositionally biased region" description="Basic and acidic residues" evidence="1">
    <location>
        <begin position="152"/>
        <end position="162"/>
    </location>
</feature>
<feature type="compositionally biased region" description="Basic residues" evidence="1">
    <location>
        <begin position="291"/>
        <end position="305"/>
    </location>
</feature>
<feature type="compositionally biased region" description="Pro residues" evidence="1">
    <location>
        <begin position="367"/>
        <end position="393"/>
    </location>
</feature>
<dbReference type="EMBL" id="JAODAN010000009">
    <property type="protein sequence ID" value="KAK1921976.1"/>
    <property type="molecule type" value="Genomic_DNA"/>
</dbReference>
<feature type="compositionally biased region" description="Basic and acidic residues" evidence="1">
    <location>
        <begin position="177"/>
        <end position="278"/>
    </location>
</feature>
<gene>
    <name evidence="2" type="ORF">DB88DRAFT_547703</name>
</gene>
<feature type="compositionally biased region" description="Basic and acidic residues" evidence="1">
    <location>
        <begin position="306"/>
        <end position="317"/>
    </location>
</feature>
<reference evidence="2" key="1">
    <citation type="submission" date="2023-02" db="EMBL/GenBank/DDBJ databases">
        <title>Identification and recombinant expression of a fungal hydrolase from Papiliotrema laurentii that hydrolyzes apple cutin and clears colloidal polyester polyurethane.</title>
        <authorList>
            <consortium name="DOE Joint Genome Institute"/>
            <person name="Roman V.A."/>
            <person name="Bojanowski C."/>
            <person name="Crable B.R."/>
            <person name="Wagner D.N."/>
            <person name="Hung C.S."/>
            <person name="Nadeau L.J."/>
            <person name="Schratz L."/>
            <person name="Haridas S."/>
            <person name="Pangilinan J."/>
            <person name="Lipzen A."/>
            <person name="Na H."/>
            <person name="Yan M."/>
            <person name="Ng V."/>
            <person name="Grigoriev I.V."/>
            <person name="Spatafora J.W."/>
            <person name="Barlow D."/>
            <person name="Biffinger J."/>
            <person name="Kelley-Loughnane N."/>
            <person name="Varaljay V.A."/>
            <person name="Crookes-Goodson W.J."/>
        </authorList>
    </citation>
    <scope>NUCLEOTIDE SEQUENCE</scope>
    <source>
        <strain evidence="2">5307AH</strain>
    </source>
</reference>
<feature type="compositionally biased region" description="Basic residues" evidence="1">
    <location>
        <begin position="478"/>
        <end position="489"/>
    </location>
</feature>
<organism evidence="2 3">
    <name type="scientific">Papiliotrema laurentii</name>
    <name type="common">Cryptococcus laurentii</name>
    <dbReference type="NCBI Taxonomy" id="5418"/>
    <lineage>
        <taxon>Eukaryota</taxon>
        <taxon>Fungi</taxon>
        <taxon>Dikarya</taxon>
        <taxon>Basidiomycota</taxon>
        <taxon>Agaricomycotina</taxon>
        <taxon>Tremellomycetes</taxon>
        <taxon>Tremellales</taxon>
        <taxon>Rhynchogastremaceae</taxon>
        <taxon>Papiliotrema</taxon>
    </lineage>
</organism>
<keyword evidence="3" id="KW-1185">Reference proteome</keyword>
<dbReference type="Proteomes" id="UP001182556">
    <property type="component" value="Unassembled WGS sequence"/>
</dbReference>
<dbReference type="PANTHER" id="PTHR40132:SF1">
    <property type="entry name" value="PRE-MRNA-SPLICING FACTOR 38B"/>
    <property type="match status" value="1"/>
</dbReference>
<feature type="region of interest" description="Disordered" evidence="1">
    <location>
        <begin position="147"/>
        <end position="418"/>
    </location>
</feature>
<accession>A0AAD9CU54</accession>
<evidence type="ECO:0000313" key="3">
    <source>
        <dbReference type="Proteomes" id="UP001182556"/>
    </source>
</evidence>
<sequence length="540" mass="62534">MSLNNVVNNLIRAASSIPSDISDLDLDKHVAQLLANEAKAKEKSWNELGLGAYLSRGRYLFINPYHLLTPIRPFLMLPIPLPSTSEGLKLSALLQSPSVYLIVLISHGPHRSYLPRPDPNAPKPNKRFLASIIRNVDGHNAAVIRAQNQAAREAREERRGESSRSGASRLFGGAMRGVERNARDRRDERRSDGSRRSGWDDDGRREYSPREERDRRGEDKYRSSRRGDGDGRDRRREGEESSRRKYDSEGEGRDARRSRRREEDEGHASRYARSRWEDREEEEEGRSREDRHRHRDRRDRHRSRSRSSDRREHDGRGYSRHRKDSRSASPSRSRKDRAREAEDKDDKTSKTRVADPSKHSRRERSSTPPPPPPPPPPADSPPPSPGPPPPPPRISRMDRYFKEDYDPRLDLGEVPKQGPVVEVGWDNMLAILKERGQKRRVRSPGLFDDEPVVPSRATIRDTSPGLDIDLRKYERAERKKRKEERKKRRAESDEEEEEERRRRKEAKAKEQEKVVLPGEEGLFDMAYVKKGGTREWDKGK</sequence>
<dbReference type="AlphaFoldDB" id="A0AAD9CU54"/>
<evidence type="ECO:0000313" key="2">
    <source>
        <dbReference type="EMBL" id="KAK1921976.1"/>
    </source>
</evidence>
<feature type="compositionally biased region" description="Basic and acidic residues" evidence="1">
    <location>
        <begin position="468"/>
        <end position="477"/>
    </location>
</feature>